<reference evidence="3" key="1">
    <citation type="submission" date="2015-08" db="EMBL/GenBank/DDBJ databases">
        <title>Fjat-14210 dsm16467.</title>
        <authorList>
            <person name="Liu B."/>
            <person name="Wang J."/>
            <person name="Zhu Y."/>
            <person name="Liu G."/>
            <person name="Chen Q."/>
            <person name="Chen Z."/>
            <person name="Lan J."/>
            <person name="Che J."/>
            <person name="Ge C."/>
            <person name="Shi H."/>
            <person name="Pan Z."/>
            <person name="Liu X."/>
        </authorList>
    </citation>
    <scope>NUCLEOTIDE SEQUENCE [LARGE SCALE GENOMIC DNA]</scope>
    <source>
        <strain evidence="3">DSM 16467</strain>
    </source>
</reference>
<accession>A0A0M0L120</accession>
<evidence type="ECO:0000256" key="1">
    <source>
        <dbReference type="SAM" id="Phobius"/>
    </source>
</evidence>
<name>A0A0M0L120_9BACI</name>
<feature type="transmembrane region" description="Helical" evidence="1">
    <location>
        <begin position="38"/>
        <end position="62"/>
    </location>
</feature>
<keyword evidence="1" id="KW-0812">Transmembrane</keyword>
<dbReference type="PATRIC" id="fig|284581.3.peg.4904"/>
<protein>
    <submittedName>
        <fullName evidence="2">Uncharacterized protein</fullName>
    </submittedName>
</protein>
<feature type="transmembrane region" description="Helical" evidence="1">
    <location>
        <begin position="83"/>
        <end position="103"/>
    </location>
</feature>
<dbReference type="STRING" id="284581.AMD01_13830"/>
<dbReference type="EMBL" id="LILC01000016">
    <property type="protein sequence ID" value="KOO44348.1"/>
    <property type="molecule type" value="Genomic_DNA"/>
</dbReference>
<dbReference type="OrthoDB" id="2630335at2"/>
<gene>
    <name evidence="2" type="ORF">AMD01_13830</name>
</gene>
<proteinExistence type="predicted"/>
<keyword evidence="3" id="KW-1185">Reference proteome</keyword>
<evidence type="ECO:0000313" key="2">
    <source>
        <dbReference type="EMBL" id="KOO44348.1"/>
    </source>
</evidence>
<sequence>MKTGRLYLQTFLELFIFIVIGFFFTQYVLRFAYERAGIAYNGNIGVVCLGAAFLLLCTYTILRIVIVKKTTPLLAARMRSLTFWLVYIFGIYSVLSPFVRGAIS</sequence>
<comment type="caution">
    <text evidence="2">The sequence shown here is derived from an EMBL/GenBank/DDBJ whole genome shotgun (WGS) entry which is preliminary data.</text>
</comment>
<keyword evidence="1" id="KW-0472">Membrane</keyword>
<evidence type="ECO:0000313" key="3">
    <source>
        <dbReference type="Proteomes" id="UP000037558"/>
    </source>
</evidence>
<dbReference type="Proteomes" id="UP000037558">
    <property type="component" value="Unassembled WGS sequence"/>
</dbReference>
<dbReference type="AlphaFoldDB" id="A0A0M0L120"/>
<dbReference type="RefSeq" id="WP_053402007.1">
    <property type="nucleotide sequence ID" value="NZ_LILC01000016.1"/>
</dbReference>
<organism evidence="2 3">
    <name type="scientific">Priestia koreensis</name>
    <dbReference type="NCBI Taxonomy" id="284581"/>
    <lineage>
        <taxon>Bacteria</taxon>
        <taxon>Bacillati</taxon>
        <taxon>Bacillota</taxon>
        <taxon>Bacilli</taxon>
        <taxon>Bacillales</taxon>
        <taxon>Bacillaceae</taxon>
        <taxon>Priestia</taxon>
    </lineage>
</organism>
<feature type="transmembrane region" description="Helical" evidence="1">
    <location>
        <begin position="12"/>
        <end position="32"/>
    </location>
</feature>
<keyword evidence="1" id="KW-1133">Transmembrane helix</keyword>